<keyword evidence="1" id="KW-0812">Transmembrane</keyword>
<evidence type="ECO:0000313" key="2">
    <source>
        <dbReference type="EMBL" id="KTF04254.1"/>
    </source>
</evidence>
<protein>
    <recommendedName>
        <fullName evidence="4">DUF3180 domain-containing protein</fullName>
    </recommendedName>
</protein>
<evidence type="ECO:0008006" key="4">
    <source>
        <dbReference type="Google" id="ProtNLM"/>
    </source>
</evidence>
<dbReference type="Pfam" id="PF11377">
    <property type="entry name" value="DUF3180"/>
    <property type="match status" value="1"/>
</dbReference>
<organism evidence="2 3">
    <name type="scientific">Trueperella bernardiae</name>
    <dbReference type="NCBI Taxonomy" id="59561"/>
    <lineage>
        <taxon>Bacteria</taxon>
        <taxon>Bacillati</taxon>
        <taxon>Actinomycetota</taxon>
        <taxon>Actinomycetes</taxon>
        <taxon>Actinomycetales</taxon>
        <taxon>Actinomycetaceae</taxon>
        <taxon>Trueperella</taxon>
    </lineage>
</organism>
<dbReference type="Proteomes" id="UP000054404">
    <property type="component" value="Unassembled WGS sequence"/>
</dbReference>
<keyword evidence="1" id="KW-0472">Membrane</keyword>
<feature type="transmembrane region" description="Helical" evidence="1">
    <location>
        <begin position="12"/>
        <end position="34"/>
    </location>
</feature>
<dbReference type="AlphaFoldDB" id="A0A0W1KKX0"/>
<keyword evidence="3" id="KW-1185">Reference proteome</keyword>
<reference evidence="2 3" key="1">
    <citation type="submission" date="2015-11" db="EMBL/GenBank/DDBJ databases">
        <title>Draft Genome Sequence of the Type Strain Trueperella bernardiae LCDC 89-0504T, Isolated from Blood Culture.</title>
        <authorList>
            <person name="Bernier A.-M."/>
            <person name="Bernard K."/>
        </authorList>
    </citation>
    <scope>NUCLEOTIDE SEQUENCE [LARGE SCALE GENOMIC DNA]</scope>
    <source>
        <strain evidence="2 3">LCDC 89-0504</strain>
    </source>
</reference>
<proteinExistence type="predicted"/>
<evidence type="ECO:0000313" key="3">
    <source>
        <dbReference type="Proteomes" id="UP000054404"/>
    </source>
</evidence>
<dbReference type="RefSeq" id="WP_062613306.1">
    <property type="nucleotide sequence ID" value="NZ_LNIZ01000003.1"/>
</dbReference>
<gene>
    <name evidence="2" type="ORF">AQZ59_00775</name>
</gene>
<dbReference type="STRING" id="59561.AQZ59_00775"/>
<name>A0A0W1KKX0_9ACTO</name>
<comment type="caution">
    <text evidence="2">The sequence shown here is derived from an EMBL/GenBank/DDBJ whole genome shotgun (WGS) entry which is preliminary data.</text>
</comment>
<feature type="transmembrane region" description="Helical" evidence="1">
    <location>
        <begin position="123"/>
        <end position="140"/>
    </location>
</feature>
<dbReference type="EMBL" id="LNIZ01000003">
    <property type="protein sequence ID" value="KTF04254.1"/>
    <property type="molecule type" value="Genomic_DNA"/>
</dbReference>
<dbReference type="OrthoDB" id="3268129at2"/>
<evidence type="ECO:0000256" key="1">
    <source>
        <dbReference type="SAM" id="Phobius"/>
    </source>
</evidence>
<dbReference type="PATRIC" id="fig|59561.3.peg.767"/>
<dbReference type="InterPro" id="IPR021517">
    <property type="entry name" value="DUF3180"/>
</dbReference>
<feature type="transmembrane region" description="Helical" evidence="1">
    <location>
        <begin position="46"/>
        <end position="65"/>
    </location>
</feature>
<feature type="transmembrane region" description="Helical" evidence="1">
    <location>
        <begin position="96"/>
        <end position="117"/>
    </location>
</feature>
<sequence length="157" mass="16381">MSESPKLRPTSISMLVGAGLVAGITVFSLTSVFIRSGASPVPVPFWLFLAPLAIGAVVISQAWLVRQYRRGKRPVDQLYAARIWVLTQATSRGGTLMAGGALGVAVAYYAGSAVFLTDNAHNALLAGIASIIMTVAALVGERWCTYDDPSPDAAASA</sequence>
<accession>A0A0W1KKX0</accession>
<keyword evidence="1" id="KW-1133">Transmembrane helix</keyword>